<evidence type="ECO:0000313" key="4">
    <source>
        <dbReference type="EMBL" id="CEJ18699.1"/>
    </source>
</evidence>
<dbReference type="Pfam" id="PF05433">
    <property type="entry name" value="Rick_17kDa_Anti"/>
    <property type="match status" value="1"/>
</dbReference>
<protein>
    <recommendedName>
        <fullName evidence="3">Glycine zipper 2TM domain-containing protein</fullName>
    </recommendedName>
</protein>
<comment type="subcellular location">
    <subcellularLocation>
        <location evidence="1">Membrane</location>
    </subcellularLocation>
</comment>
<sequence>MRKTLLSLAVVLGGCASAPKEPPLVLYGQVLAVQPHQVVEQKVNMTGAVVGGVAGGVVGNQFGKGNGRKAMTALGVVAGAVVGSQVSKSSEVKNVTDLQVRMPDSTVIDVTTNDVGFRVGQKVKITQQGKQATIQAMN</sequence>
<name>A0ABF7RB23_RALSL</name>
<dbReference type="RefSeq" id="WP_020957123.1">
    <property type="nucleotide sequence ID" value="NZ_LN651282.1"/>
</dbReference>
<dbReference type="InterPro" id="IPR051407">
    <property type="entry name" value="Bact_OM_lipoprot/Surf_antigen"/>
</dbReference>
<accession>A0ABF7RB23</accession>
<reference evidence="4" key="2">
    <citation type="submission" date="2022-04" db="EMBL/GenBank/DDBJ databases">
        <title>Genomic draft of R. solanacearum strain IPO1609, a phylotype IIB1/biovar 2/race 3 strain isolated from potato in Europe.</title>
        <authorList>
            <person name="Boucher C."/>
            <person name="Carrere S."/>
            <person name="Dossat C."/>
            <person name="Elbaz M."/>
            <person name="Genin S."/>
            <person name="Gouzy J."/>
            <person name="Prior P."/>
            <person name="Segurens B."/>
            <person name="Wincker P."/>
        </authorList>
    </citation>
    <scope>NUCLEOTIDE SEQUENCE</scope>
    <source>
        <strain evidence="4">IPO1609</strain>
    </source>
</reference>
<dbReference type="PANTHER" id="PTHR35603">
    <property type="match status" value="1"/>
</dbReference>
<dbReference type="EMBL" id="LN651282">
    <property type="protein sequence ID" value="CEJ18699.1"/>
    <property type="molecule type" value="Genomic_DNA"/>
</dbReference>
<reference evidence="4" key="1">
    <citation type="submission" date="2014-11" db="EMBL/GenBank/DDBJ databases">
        <authorList>
            <person name="Genoscope - CEA"/>
        </authorList>
    </citation>
    <scope>NUCLEOTIDE SEQUENCE</scope>
    <source>
        <strain evidence="4">IPO1609</strain>
    </source>
</reference>
<dbReference type="Proteomes" id="UP000053470">
    <property type="component" value="Unassembled WGS sequence"/>
</dbReference>
<dbReference type="PROSITE" id="PS51257">
    <property type="entry name" value="PROKAR_LIPOPROTEIN"/>
    <property type="match status" value="1"/>
</dbReference>
<keyword evidence="5" id="KW-1185">Reference proteome</keyword>
<dbReference type="GO" id="GO:0016020">
    <property type="term" value="C:membrane"/>
    <property type="evidence" value="ECO:0007669"/>
    <property type="project" value="UniProtKB-SubCell"/>
</dbReference>
<feature type="domain" description="Glycine zipper 2TM" evidence="3">
    <location>
        <begin position="47"/>
        <end position="86"/>
    </location>
</feature>
<organism evidence="4 5">
    <name type="scientific">Ralstonia solanacearum IPO1609</name>
    <dbReference type="NCBI Taxonomy" id="564066"/>
    <lineage>
        <taxon>Bacteria</taxon>
        <taxon>Pseudomonadati</taxon>
        <taxon>Pseudomonadota</taxon>
        <taxon>Betaproteobacteria</taxon>
        <taxon>Burkholderiales</taxon>
        <taxon>Burkholderiaceae</taxon>
        <taxon>Ralstonia</taxon>
        <taxon>Ralstonia solanacearum species complex</taxon>
    </lineage>
</organism>
<dbReference type="InterPro" id="IPR008816">
    <property type="entry name" value="Gly_zipper_2TM_dom"/>
</dbReference>
<evidence type="ECO:0000256" key="2">
    <source>
        <dbReference type="ARBA" id="ARBA00023136"/>
    </source>
</evidence>
<keyword evidence="2" id="KW-0472">Membrane</keyword>
<evidence type="ECO:0000256" key="1">
    <source>
        <dbReference type="ARBA" id="ARBA00004370"/>
    </source>
</evidence>
<proteinExistence type="predicted"/>
<dbReference type="PANTHER" id="PTHR35603:SF2">
    <property type="entry name" value="OUTER MEMBRANE LIPOPROTEIN"/>
    <property type="match status" value="1"/>
</dbReference>
<gene>
    <name evidence="4" type="ORF">RSIPO_04973</name>
</gene>
<evidence type="ECO:0000259" key="3">
    <source>
        <dbReference type="Pfam" id="PF05433"/>
    </source>
</evidence>
<evidence type="ECO:0000313" key="5">
    <source>
        <dbReference type="Proteomes" id="UP000053470"/>
    </source>
</evidence>
<dbReference type="AlphaFoldDB" id="A0ABF7RB23"/>